<organism evidence="1">
    <name type="scientific">Medicago truncatula</name>
    <name type="common">Barrel medic</name>
    <name type="synonym">Medicago tribuloides</name>
    <dbReference type="NCBI Taxonomy" id="3880"/>
    <lineage>
        <taxon>Eukaryota</taxon>
        <taxon>Viridiplantae</taxon>
        <taxon>Streptophyta</taxon>
        <taxon>Embryophyta</taxon>
        <taxon>Tracheophyta</taxon>
        <taxon>Spermatophyta</taxon>
        <taxon>Magnoliopsida</taxon>
        <taxon>eudicotyledons</taxon>
        <taxon>Gunneridae</taxon>
        <taxon>Pentapetalae</taxon>
        <taxon>rosids</taxon>
        <taxon>fabids</taxon>
        <taxon>Fabales</taxon>
        <taxon>Fabaceae</taxon>
        <taxon>Papilionoideae</taxon>
        <taxon>50 kb inversion clade</taxon>
        <taxon>NPAAA clade</taxon>
        <taxon>Hologalegina</taxon>
        <taxon>IRL clade</taxon>
        <taxon>Trifolieae</taxon>
        <taxon>Medicago</taxon>
    </lineage>
</organism>
<dbReference type="AlphaFoldDB" id="Q2HUL2"/>
<protein>
    <submittedName>
        <fullName evidence="1">Uncharacterized protein</fullName>
    </submittedName>
</protein>
<evidence type="ECO:0000313" key="1">
    <source>
        <dbReference type="EMBL" id="ABD32554.2"/>
    </source>
</evidence>
<sequence>MKKWMKLIVGNGEQMKMKRLGRIKRNERVERGLCVVK</sequence>
<dbReference type="EMBL" id="AC149131">
    <property type="protein sequence ID" value="ABD32554.2"/>
    <property type="molecule type" value="Genomic_DNA"/>
</dbReference>
<reference evidence="1" key="2">
    <citation type="submission" date="2007-03" db="EMBL/GenBank/DDBJ databases">
        <authorList>
            <consortium name="The International Medicago Genome Annotation Group"/>
        </authorList>
    </citation>
    <scope>NUCLEOTIDE SEQUENCE</scope>
</reference>
<name>Q2HUL2_MEDTR</name>
<gene>
    <name evidence="1" type="ORF">MtrDRAFT_AC149131g30v2</name>
</gene>
<proteinExistence type="predicted"/>
<reference evidence="1" key="1">
    <citation type="submission" date="2004-11" db="EMBL/GenBank/DDBJ databases">
        <authorList>
            <person name="Town C.D."/>
        </authorList>
    </citation>
    <scope>NUCLEOTIDE SEQUENCE</scope>
</reference>
<accession>Q2HUL2</accession>